<dbReference type="SUPFAM" id="SSF55729">
    <property type="entry name" value="Acyl-CoA N-acyltransferases (Nat)"/>
    <property type="match status" value="1"/>
</dbReference>
<dbReference type="Gene3D" id="3.40.630.30">
    <property type="match status" value="1"/>
</dbReference>
<dbReference type="AlphaFoldDB" id="A0AAX2AJS5"/>
<evidence type="ECO:0000259" key="1">
    <source>
        <dbReference type="PROSITE" id="PS51186"/>
    </source>
</evidence>
<sequence>MKILETTRLILRTVNHEDIPQLYKKIFSDIEVIKLTFGNELFNLEECTKFIKENCNFDKEIGLSAIIEKQTNTLIGLGGVLQCEYLNQKDYEIGFILAKEFWGKGYATEIGQAQIDYVKNKIKASRVIALVDSSNTSSINAIKKLNLSYFTKVKTEDSRGDREVYILNF</sequence>
<organism evidence="2 3">
    <name type="scientific">Malaciobacter mytili LMG 24559</name>
    <dbReference type="NCBI Taxonomy" id="1032238"/>
    <lineage>
        <taxon>Bacteria</taxon>
        <taxon>Pseudomonadati</taxon>
        <taxon>Campylobacterota</taxon>
        <taxon>Epsilonproteobacteria</taxon>
        <taxon>Campylobacterales</taxon>
        <taxon>Arcobacteraceae</taxon>
        <taxon>Malaciobacter</taxon>
    </lineage>
</organism>
<dbReference type="Proteomes" id="UP000290092">
    <property type="component" value="Unassembled WGS sequence"/>
</dbReference>
<dbReference type="EMBL" id="NXID01000003">
    <property type="protein sequence ID" value="RXK16870.1"/>
    <property type="molecule type" value="Genomic_DNA"/>
</dbReference>
<evidence type="ECO:0000313" key="3">
    <source>
        <dbReference type="Proteomes" id="UP000290092"/>
    </source>
</evidence>
<keyword evidence="3" id="KW-1185">Reference proteome</keyword>
<dbReference type="InterPro" id="IPR051531">
    <property type="entry name" value="N-acetyltransferase"/>
</dbReference>
<dbReference type="PANTHER" id="PTHR43792">
    <property type="entry name" value="GNAT FAMILY, PUTATIVE (AFU_ORTHOLOGUE AFUA_3G00765)-RELATED-RELATED"/>
    <property type="match status" value="1"/>
</dbReference>
<dbReference type="InterPro" id="IPR016181">
    <property type="entry name" value="Acyl_CoA_acyltransferase"/>
</dbReference>
<dbReference type="PANTHER" id="PTHR43792:SF1">
    <property type="entry name" value="N-ACETYLTRANSFERASE DOMAIN-CONTAINING PROTEIN"/>
    <property type="match status" value="1"/>
</dbReference>
<dbReference type="KEGG" id="amyt:AMYT_1172"/>
<comment type="caution">
    <text evidence="2">The sequence shown here is derived from an EMBL/GenBank/DDBJ whole genome shotgun (WGS) entry which is preliminary data.</text>
</comment>
<proteinExistence type="predicted"/>
<accession>A0AAX2AJS5</accession>
<reference evidence="2 3" key="1">
    <citation type="submission" date="2017-09" db="EMBL/GenBank/DDBJ databases">
        <title>Genomics of the genus Arcobacter.</title>
        <authorList>
            <person name="Perez-Cataluna A."/>
            <person name="Figueras M.J."/>
            <person name="Salas-Masso N."/>
        </authorList>
    </citation>
    <scope>NUCLEOTIDE SEQUENCE [LARGE SCALE GENOMIC DNA]</scope>
    <source>
        <strain evidence="2 3">CECT 7386</strain>
    </source>
</reference>
<feature type="domain" description="N-acetyltransferase" evidence="1">
    <location>
        <begin position="9"/>
        <end position="169"/>
    </location>
</feature>
<dbReference type="GO" id="GO:0016747">
    <property type="term" value="F:acyltransferase activity, transferring groups other than amino-acyl groups"/>
    <property type="evidence" value="ECO:0007669"/>
    <property type="project" value="InterPro"/>
</dbReference>
<dbReference type="Pfam" id="PF13302">
    <property type="entry name" value="Acetyltransf_3"/>
    <property type="match status" value="1"/>
</dbReference>
<dbReference type="RefSeq" id="WP_114841620.1">
    <property type="nucleotide sequence ID" value="NZ_CP031219.1"/>
</dbReference>
<protein>
    <recommendedName>
        <fullName evidence="1">N-acetyltransferase domain-containing protein</fullName>
    </recommendedName>
</protein>
<evidence type="ECO:0000313" key="2">
    <source>
        <dbReference type="EMBL" id="RXK16870.1"/>
    </source>
</evidence>
<name>A0AAX2AJS5_9BACT</name>
<dbReference type="InterPro" id="IPR000182">
    <property type="entry name" value="GNAT_dom"/>
</dbReference>
<gene>
    <name evidence="2" type="ORF">CP985_01560</name>
</gene>
<dbReference type="PROSITE" id="PS51186">
    <property type="entry name" value="GNAT"/>
    <property type="match status" value="1"/>
</dbReference>